<name>A0A840Q3T7_URETH</name>
<comment type="caution">
    <text evidence="2">The sequence shown here is derived from an EMBL/GenBank/DDBJ whole genome shotgun (WGS) entry which is preliminary data.</text>
</comment>
<dbReference type="RefSeq" id="WP_016837215.1">
    <property type="nucleotide sequence ID" value="NZ_JAAXPW010000028.1"/>
</dbReference>
<evidence type="ECO:0000313" key="3">
    <source>
        <dbReference type="Proteomes" id="UP000557217"/>
    </source>
</evidence>
<proteinExistence type="predicted"/>
<dbReference type="EMBL" id="JACHGZ010000026">
    <property type="protein sequence ID" value="MBB5149686.1"/>
    <property type="molecule type" value="Genomic_DNA"/>
</dbReference>
<dbReference type="Proteomes" id="UP000557217">
    <property type="component" value="Unassembled WGS sequence"/>
</dbReference>
<organism evidence="2 3">
    <name type="scientific">Ureibacillus thermosphaericus</name>
    <dbReference type="NCBI Taxonomy" id="51173"/>
    <lineage>
        <taxon>Bacteria</taxon>
        <taxon>Bacillati</taxon>
        <taxon>Bacillota</taxon>
        <taxon>Bacilli</taxon>
        <taxon>Bacillales</taxon>
        <taxon>Caryophanaceae</taxon>
        <taxon>Ureibacillus</taxon>
    </lineage>
</organism>
<keyword evidence="3" id="KW-1185">Reference proteome</keyword>
<protein>
    <recommendedName>
        <fullName evidence="1">Gfo/Idh/MocA-like oxidoreductase N-terminal domain-containing protein</fullName>
    </recommendedName>
</protein>
<dbReference type="InterPro" id="IPR000683">
    <property type="entry name" value="Gfo/Idh/MocA-like_OxRdtase_N"/>
</dbReference>
<sequence>MKIGLIGNDTSHVEIFSSMLHDENHSFYINDVEFSGFIESYSEDLPISRDRAKKYKNVLLSYHIPEFDDVQTLNEEVDAWWIITVDGRNHLQWFEKIASFQKPIFIDKPITIGLENFDRMVELATRYETPIFSSSSLRFSELLKGIHKDDVEFLYGFGPLPLQEKMPGYYWYGIHSLEWMDALFDCDVRQLERKRYERYEIVEFLFQDGRRAIFRGDYEWHDQFGGVVHCKGLPPKMLEFWKMKKSYYVSLLEEVLEFFKSKNPPFNIQRTRRIITWIEELQKF</sequence>
<evidence type="ECO:0000259" key="1">
    <source>
        <dbReference type="Pfam" id="PF01408"/>
    </source>
</evidence>
<dbReference type="AlphaFoldDB" id="A0A840Q3T7"/>
<dbReference type="SUPFAM" id="SSF51735">
    <property type="entry name" value="NAD(P)-binding Rossmann-fold domains"/>
    <property type="match status" value="1"/>
</dbReference>
<dbReference type="InterPro" id="IPR036291">
    <property type="entry name" value="NAD(P)-bd_dom_sf"/>
</dbReference>
<dbReference type="GO" id="GO:0000166">
    <property type="term" value="F:nucleotide binding"/>
    <property type="evidence" value="ECO:0007669"/>
    <property type="project" value="InterPro"/>
</dbReference>
<feature type="domain" description="Gfo/Idh/MocA-like oxidoreductase N-terminal" evidence="1">
    <location>
        <begin position="50"/>
        <end position="128"/>
    </location>
</feature>
<dbReference type="Gene3D" id="3.40.50.720">
    <property type="entry name" value="NAD(P)-binding Rossmann-like Domain"/>
    <property type="match status" value="1"/>
</dbReference>
<gene>
    <name evidence="2" type="ORF">HNR36_002078</name>
</gene>
<dbReference type="Pfam" id="PF01408">
    <property type="entry name" value="GFO_IDH_MocA"/>
    <property type="match status" value="1"/>
</dbReference>
<evidence type="ECO:0000313" key="2">
    <source>
        <dbReference type="EMBL" id="MBB5149686.1"/>
    </source>
</evidence>
<accession>A0A840Q3T7</accession>
<reference evidence="2 3" key="1">
    <citation type="submission" date="2020-08" db="EMBL/GenBank/DDBJ databases">
        <title>Genomic Encyclopedia of Type Strains, Phase IV (KMG-IV): sequencing the most valuable type-strain genomes for metagenomic binning, comparative biology and taxonomic classification.</title>
        <authorList>
            <person name="Goeker M."/>
        </authorList>
    </citation>
    <scope>NUCLEOTIDE SEQUENCE [LARGE SCALE GENOMIC DNA]</scope>
    <source>
        <strain evidence="2 3">DSM 10633</strain>
    </source>
</reference>